<reference evidence="1 2" key="2">
    <citation type="journal article" date="2017" name="Front. Plant Sci.">
        <title>Gene Classification and Mining of Molecular Markers Useful in Red Clover (Trifolium pratense) Breeding.</title>
        <authorList>
            <person name="Istvanek J."/>
            <person name="Dluhosova J."/>
            <person name="Dluhos P."/>
            <person name="Patkova L."/>
            <person name="Nedelnik J."/>
            <person name="Repkova J."/>
        </authorList>
    </citation>
    <scope>NUCLEOTIDE SEQUENCE [LARGE SCALE GENOMIC DNA]</scope>
    <source>
        <strain evidence="2">cv. Tatra</strain>
        <tissue evidence="1">Young leaves</tissue>
    </source>
</reference>
<name>A0A2K3MCP7_TRIPR</name>
<sequence>MVVEKRLESHDEQEMLIIPMSGVMMRWASRPLTGVASSWAAPSLDPARRSKRRISSVIES</sequence>
<organism evidence="1 2">
    <name type="scientific">Trifolium pratense</name>
    <name type="common">Red clover</name>
    <dbReference type="NCBI Taxonomy" id="57577"/>
    <lineage>
        <taxon>Eukaryota</taxon>
        <taxon>Viridiplantae</taxon>
        <taxon>Streptophyta</taxon>
        <taxon>Embryophyta</taxon>
        <taxon>Tracheophyta</taxon>
        <taxon>Spermatophyta</taxon>
        <taxon>Magnoliopsida</taxon>
        <taxon>eudicotyledons</taxon>
        <taxon>Gunneridae</taxon>
        <taxon>Pentapetalae</taxon>
        <taxon>rosids</taxon>
        <taxon>fabids</taxon>
        <taxon>Fabales</taxon>
        <taxon>Fabaceae</taxon>
        <taxon>Papilionoideae</taxon>
        <taxon>50 kb inversion clade</taxon>
        <taxon>NPAAA clade</taxon>
        <taxon>Hologalegina</taxon>
        <taxon>IRL clade</taxon>
        <taxon>Trifolieae</taxon>
        <taxon>Trifolium</taxon>
    </lineage>
</organism>
<accession>A0A2K3MCP7</accession>
<gene>
    <name evidence="1" type="ORF">L195_g044677</name>
</gene>
<dbReference type="Proteomes" id="UP000236291">
    <property type="component" value="Unassembled WGS sequence"/>
</dbReference>
<comment type="caution">
    <text evidence="1">The sequence shown here is derived from an EMBL/GenBank/DDBJ whole genome shotgun (WGS) entry which is preliminary data.</text>
</comment>
<evidence type="ECO:0000313" key="2">
    <source>
        <dbReference type="Proteomes" id="UP000236291"/>
    </source>
</evidence>
<dbReference type="EMBL" id="ASHM01057066">
    <property type="protein sequence ID" value="PNX88571.1"/>
    <property type="molecule type" value="Genomic_DNA"/>
</dbReference>
<proteinExistence type="predicted"/>
<reference evidence="1 2" key="1">
    <citation type="journal article" date="2014" name="Am. J. Bot.">
        <title>Genome assembly and annotation for red clover (Trifolium pratense; Fabaceae).</title>
        <authorList>
            <person name="Istvanek J."/>
            <person name="Jaros M."/>
            <person name="Krenek A."/>
            <person name="Repkova J."/>
        </authorList>
    </citation>
    <scope>NUCLEOTIDE SEQUENCE [LARGE SCALE GENOMIC DNA]</scope>
    <source>
        <strain evidence="2">cv. Tatra</strain>
        <tissue evidence="1">Young leaves</tissue>
    </source>
</reference>
<dbReference type="AlphaFoldDB" id="A0A2K3MCP7"/>
<protein>
    <submittedName>
        <fullName evidence="1">Uncharacterized protein</fullName>
    </submittedName>
</protein>
<evidence type="ECO:0000313" key="1">
    <source>
        <dbReference type="EMBL" id="PNX88571.1"/>
    </source>
</evidence>